<dbReference type="PANTHER" id="PTHR48111:SF4">
    <property type="entry name" value="DNA-BINDING DUAL TRANSCRIPTIONAL REGULATOR OMPR"/>
    <property type="match status" value="1"/>
</dbReference>
<keyword evidence="2" id="KW-0902">Two-component regulatory system</keyword>
<feature type="modified residue" description="4-aspartylphosphate" evidence="6">
    <location>
        <position position="67"/>
    </location>
</feature>
<dbReference type="PROSITE" id="PS50110">
    <property type="entry name" value="RESPONSE_REGULATORY"/>
    <property type="match status" value="1"/>
</dbReference>
<gene>
    <name evidence="10" type="ORF">ACFSGX_12095</name>
</gene>
<feature type="DNA-binding region" description="OmpR/PhoB-type" evidence="7">
    <location>
        <begin position="148"/>
        <end position="247"/>
    </location>
</feature>
<dbReference type="Gene3D" id="6.10.250.690">
    <property type="match status" value="1"/>
</dbReference>
<comment type="caution">
    <text evidence="10">The sequence shown here is derived from an EMBL/GenBank/DDBJ whole genome shotgun (WGS) entry which is preliminary data.</text>
</comment>
<dbReference type="Pfam" id="PF00486">
    <property type="entry name" value="Trans_reg_C"/>
    <property type="match status" value="1"/>
</dbReference>
<evidence type="ECO:0000256" key="5">
    <source>
        <dbReference type="ARBA" id="ARBA00023163"/>
    </source>
</evidence>
<evidence type="ECO:0000256" key="3">
    <source>
        <dbReference type="ARBA" id="ARBA00023015"/>
    </source>
</evidence>
<proteinExistence type="predicted"/>
<dbReference type="InterPro" id="IPR001867">
    <property type="entry name" value="OmpR/PhoB-type_DNA-bd"/>
</dbReference>
<dbReference type="PROSITE" id="PS51755">
    <property type="entry name" value="OMPR_PHOB"/>
    <property type="match status" value="1"/>
</dbReference>
<accession>A0ABW4U2R0</accession>
<dbReference type="Pfam" id="PF00072">
    <property type="entry name" value="Response_reg"/>
    <property type="match status" value="1"/>
</dbReference>
<dbReference type="SMART" id="SM00862">
    <property type="entry name" value="Trans_reg_C"/>
    <property type="match status" value="1"/>
</dbReference>
<sequence length="253" mass="28694">MMASKFPSVAESGRMLGRVLIVDDDAAMRRTISTYLERHNCPTVELSDPSPIMQHIESGAFSVVLLDLQLGQNDGLDVLRQIRERSDIPVIIITGERQDDIDRVVGLELGADDYVTKPFHLRELLARARATLRRQEMGRLASGNPRGRGGYRFLGWELRCKTRSLVDPDGNDVTLTKGEYSLLLAFLEGAGHVLSREQLLRGTRTHEDIYDRSIDVQVLRLRRRLEVDPAEPKIIRTERGIGYVFQAKVERLF</sequence>
<evidence type="ECO:0000256" key="6">
    <source>
        <dbReference type="PROSITE-ProRule" id="PRU00169"/>
    </source>
</evidence>
<evidence type="ECO:0000259" key="9">
    <source>
        <dbReference type="PROSITE" id="PS51755"/>
    </source>
</evidence>
<evidence type="ECO:0000313" key="11">
    <source>
        <dbReference type="Proteomes" id="UP001597400"/>
    </source>
</evidence>
<dbReference type="Gene3D" id="3.40.50.2300">
    <property type="match status" value="1"/>
</dbReference>
<protein>
    <submittedName>
        <fullName evidence="10">Response regulator</fullName>
    </submittedName>
</protein>
<feature type="domain" description="Response regulatory" evidence="8">
    <location>
        <begin position="18"/>
        <end position="132"/>
    </location>
</feature>
<reference evidence="11" key="1">
    <citation type="journal article" date="2019" name="Int. J. Syst. Evol. Microbiol.">
        <title>The Global Catalogue of Microorganisms (GCM) 10K type strain sequencing project: providing services to taxonomists for standard genome sequencing and annotation.</title>
        <authorList>
            <consortium name="The Broad Institute Genomics Platform"/>
            <consortium name="The Broad Institute Genome Sequencing Center for Infectious Disease"/>
            <person name="Wu L."/>
            <person name="Ma J."/>
        </authorList>
    </citation>
    <scope>NUCLEOTIDE SEQUENCE [LARGE SCALE GENOMIC DNA]</scope>
    <source>
        <strain evidence="11">CGMCC 1.12702</strain>
    </source>
</reference>
<dbReference type="RefSeq" id="WP_380930235.1">
    <property type="nucleotide sequence ID" value="NZ_JBHUGS010000003.1"/>
</dbReference>
<dbReference type="InterPro" id="IPR016032">
    <property type="entry name" value="Sig_transdc_resp-reg_C-effctor"/>
</dbReference>
<evidence type="ECO:0000259" key="8">
    <source>
        <dbReference type="PROSITE" id="PS50110"/>
    </source>
</evidence>
<dbReference type="SUPFAM" id="SSF52172">
    <property type="entry name" value="CheY-like"/>
    <property type="match status" value="1"/>
</dbReference>
<keyword evidence="4 7" id="KW-0238">DNA-binding</keyword>
<name>A0ABW4U2R0_9SPHN</name>
<dbReference type="InterPro" id="IPR036388">
    <property type="entry name" value="WH-like_DNA-bd_sf"/>
</dbReference>
<keyword evidence="3" id="KW-0805">Transcription regulation</keyword>
<dbReference type="InterPro" id="IPR039420">
    <property type="entry name" value="WalR-like"/>
</dbReference>
<evidence type="ECO:0000256" key="4">
    <source>
        <dbReference type="ARBA" id="ARBA00023125"/>
    </source>
</evidence>
<keyword evidence="5" id="KW-0804">Transcription</keyword>
<dbReference type="Proteomes" id="UP001597400">
    <property type="component" value="Unassembled WGS sequence"/>
</dbReference>
<dbReference type="EMBL" id="JBHUGS010000003">
    <property type="protein sequence ID" value="MFD1951506.1"/>
    <property type="molecule type" value="Genomic_DNA"/>
</dbReference>
<dbReference type="PANTHER" id="PTHR48111">
    <property type="entry name" value="REGULATOR OF RPOS"/>
    <property type="match status" value="1"/>
</dbReference>
<dbReference type="CDD" id="cd00383">
    <property type="entry name" value="trans_reg_C"/>
    <property type="match status" value="1"/>
</dbReference>
<dbReference type="InterPro" id="IPR011006">
    <property type="entry name" value="CheY-like_superfamily"/>
</dbReference>
<dbReference type="Gene3D" id="1.10.10.10">
    <property type="entry name" value="Winged helix-like DNA-binding domain superfamily/Winged helix DNA-binding domain"/>
    <property type="match status" value="1"/>
</dbReference>
<keyword evidence="11" id="KW-1185">Reference proteome</keyword>
<evidence type="ECO:0000256" key="1">
    <source>
        <dbReference type="ARBA" id="ARBA00022553"/>
    </source>
</evidence>
<evidence type="ECO:0000256" key="7">
    <source>
        <dbReference type="PROSITE-ProRule" id="PRU01091"/>
    </source>
</evidence>
<dbReference type="InterPro" id="IPR001789">
    <property type="entry name" value="Sig_transdc_resp-reg_receiver"/>
</dbReference>
<feature type="domain" description="OmpR/PhoB-type" evidence="9">
    <location>
        <begin position="148"/>
        <end position="247"/>
    </location>
</feature>
<organism evidence="10 11">
    <name type="scientific">Sphingomonas arantia</name>
    <dbReference type="NCBI Taxonomy" id="1460676"/>
    <lineage>
        <taxon>Bacteria</taxon>
        <taxon>Pseudomonadati</taxon>
        <taxon>Pseudomonadota</taxon>
        <taxon>Alphaproteobacteria</taxon>
        <taxon>Sphingomonadales</taxon>
        <taxon>Sphingomonadaceae</taxon>
        <taxon>Sphingomonas</taxon>
    </lineage>
</organism>
<dbReference type="SUPFAM" id="SSF46894">
    <property type="entry name" value="C-terminal effector domain of the bipartite response regulators"/>
    <property type="match status" value="1"/>
</dbReference>
<keyword evidence="1 6" id="KW-0597">Phosphoprotein</keyword>
<evidence type="ECO:0000313" key="10">
    <source>
        <dbReference type="EMBL" id="MFD1951506.1"/>
    </source>
</evidence>
<dbReference type="SMART" id="SM00448">
    <property type="entry name" value="REC"/>
    <property type="match status" value="1"/>
</dbReference>
<evidence type="ECO:0000256" key="2">
    <source>
        <dbReference type="ARBA" id="ARBA00023012"/>
    </source>
</evidence>